<dbReference type="EMBL" id="JBBAYM010000025">
    <property type="protein sequence ID" value="MEI5613900.1"/>
    <property type="molecule type" value="Genomic_DNA"/>
</dbReference>
<dbReference type="Gene3D" id="3.40.250.10">
    <property type="entry name" value="Rhodanese-like domain"/>
    <property type="match status" value="1"/>
</dbReference>
<dbReference type="Pfam" id="PF00581">
    <property type="entry name" value="Rhodanese"/>
    <property type="match status" value="1"/>
</dbReference>
<reference evidence="2 3" key="1">
    <citation type="submission" date="2024-03" db="EMBL/GenBank/DDBJ databases">
        <title>First Report of Pectobacterium brasiliscabiei causing potato scab in china.</title>
        <authorList>
            <person name="Handique U."/>
        </authorList>
    </citation>
    <scope>NUCLEOTIDE SEQUENCE [LARGE SCALE GENOMIC DNA]</scope>
    <source>
        <strain evidence="2 3">ZRIMU1503</strain>
    </source>
</reference>
<keyword evidence="3" id="KW-1185">Reference proteome</keyword>
<protein>
    <submittedName>
        <fullName evidence="2">Rhodanese-like domain-containing protein</fullName>
    </submittedName>
</protein>
<feature type="domain" description="Rhodanese" evidence="1">
    <location>
        <begin position="16"/>
        <end position="101"/>
    </location>
</feature>
<gene>
    <name evidence="2" type="ORF">WB403_32640</name>
</gene>
<dbReference type="InterPro" id="IPR001763">
    <property type="entry name" value="Rhodanese-like_dom"/>
</dbReference>
<dbReference type="PANTHER" id="PTHR43031:SF1">
    <property type="entry name" value="PYRIDINE NUCLEOTIDE-DISULPHIDE OXIDOREDUCTASE"/>
    <property type="match status" value="1"/>
</dbReference>
<evidence type="ECO:0000313" key="3">
    <source>
        <dbReference type="Proteomes" id="UP001365781"/>
    </source>
</evidence>
<dbReference type="SUPFAM" id="SSF52821">
    <property type="entry name" value="Rhodanese/Cell cycle control phosphatase"/>
    <property type="match status" value="1"/>
</dbReference>
<proteinExistence type="predicted"/>
<comment type="caution">
    <text evidence="2">The sequence shown here is derived from an EMBL/GenBank/DDBJ whole genome shotgun (WGS) entry which is preliminary data.</text>
</comment>
<dbReference type="CDD" id="cd00158">
    <property type="entry name" value="RHOD"/>
    <property type="match status" value="1"/>
</dbReference>
<dbReference type="RefSeq" id="WP_336542261.1">
    <property type="nucleotide sequence ID" value="NZ_JBBAYL010000017.1"/>
</dbReference>
<dbReference type="Proteomes" id="UP001365781">
    <property type="component" value="Unassembled WGS sequence"/>
</dbReference>
<dbReference type="InterPro" id="IPR036873">
    <property type="entry name" value="Rhodanese-like_dom_sf"/>
</dbReference>
<dbReference type="PROSITE" id="PS50206">
    <property type="entry name" value="RHODANESE_3"/>
    <property type="match status" value="1"/>
</dbReference>
<evidence type="ECO:0000313" key="2">
    <source>
        <dbReference type="EMBL" id="MEI5613900.1"/>
    </source>
</evidence>
<accession>A0ABU8GP19</accession>
<dbReference type="SMART" id="SM00450">
    <property type="entry name" value="RHOD"/>
    <property type="match status" value="1"/>
</dbReference>
<evidence type="ECO:0000259" key="1">
    <source>
        <dbReference type="PROSITE" id="PS50206"/>
    </source>
</evidence>
<sequence length="108" mass="11423">MTREATVDELAAVWGDGTLVIDVREPDEYAAGHVPGARLMPLRSVPARCDELPADRPVFVICASGNRSRSAADWMTSRGIEAYSVAGGTLAWARGGRPITTGAPERAA</sequence>
<name>A0ABU8GP19_9ACTN</name>
<organism evidence="2 3">
    <name type="scientific">Streptomyces brasiliscabiei</name>
    <dbReference type="NCBI Taxonomy" id="2736302"/>
    <lineage>
        <taxon>Bacteria</taxon>
        <taxon>Bacillati</taxon>
        <taxon>Actinomycetota</taxon>
        <taxon>Actinomycetes</taxon>
        <taxon>Kitasatosporales</taxon>
        <taxon>Streptomycetaceae</taxon>
        <taxon>Streptomyces</taxon>
    </lineage>
</organism>
<dbReference type="InterPro" id="IPR050229">
    <property type="entry name" value="GlpE_sulfurtransferase"/>
</dbReference>
<dbReference type="PANTHER" id="PTHR43031">
    <property type="entry name" value="FAD-DEPENDENT OXIDOREDUCTASE"/>
    <property type="match status" value="1"/>
</dbReference>